<dbReference type="InterPro" id="IPR036390">
    <property type="entry name" value="WH_DNA-bd_sf"/>
</dbReference>
<proteinExistence type="predicted"/>
<dbReference type="RefSeq" id="XP_052945181.1">
    <property type="nucleotide sequence ID" value="XM_053088587.1"/>
</dbReference>
<dbReference type="Proteomes" id="UP001164286">
    <property type="component" value="Unassembled WGS sequence"/>
</dbReference>
<dbReference type="InterPro" id="IPR042065">
    <property type="entry name" value="E3_ELL-like"/>
</dbReference>
<evidence type="ECO:0000313" key="3">
    <source>
        <dbReference type="Proteomes" id="UP001164286"/>
    </source>
</evidence>
<accession>A0AA38H9L2</accession>
<comment type="caution">
    <text evidence="2">The sequence shown here is derived from an EMBL/GenBank/DDBJ whole genome shotgun (WGS) entry which is preliminary data.</text>
</comment>
<organism evidence="2 3">
    <name type="scientific">Dioszegia hungarica</name>
    <dbReference type="NCBI Taxonomy" id="4972"/>
    <lineage>
        <taxon>Eukaryota</taxon>
        <taxon>Fungi</taxon>
        <taxon>Dikarya</taxon>
        <taxon>Basidiomycota</taxon>
        <taxon>Agaricomycotina</taxon>
        <taxon>Tremellomycetes</taxon>
        <taxon>Tremellales</taxon>
        <taxon>Bulleribasidiaceae</taxon>
        <taxon>Dioszegia</taxon>
    </lineage>
</organism>
<sequence length="588" mass="62919">MALPDKPLPLGTSTQAGKPAFLVKFPQDVWERIVSGGTGSVQIVKNDAKLSLILPDRTIGLDANPLVPTELYELSDTLLPLGTASTRLSIPFTTASSSKAIAEAIPERRPVNGNGNGNAHGAAAKLRREAATPLARSLSSPAGPAAPVAPTTPVIPLKTRVVQYLALGPASVEEILSKLGGAEADVMRVVKVVGRQVAENPPRYSLQPSQYAKIKIGAWRYTPEEQEQVGQMAREAFDELEYPEGSEERVELERKLEEAANMPPVEEVVAAPAVAPVQAAPSVPVPAPAPSTASQPDRTPVVTPSSSKSRPSASTSTSAASSSSKNKGPVAREMAKFRAEQARATSAPGLKGTNGNASPREAAAALSAADAVKTKKRAAGAKADKGNTAETSRKAEKAERSDTSSRSDEKGSGKKRKRGRHPSPSFTSSEDEDEEDSRRGRAKQRNRPAPKSTLPKLPPPDAATLAAMDALPPSRPIANFTKRKSPPQPLDLHSPTQQTKSRTPSTTASELERPDDPEDLRDRYEELYPAYQILTTKLIGLHRAAEGVELGEADIEMLPTKEEMEKLVKKWERWHKELAGIRRWFGAA</sequence>
<evidence type="ECO:0000313" key="2">
    <source>
        <dbReference type="EMBL" id="KAI9635404.1"/>
    </source>
</evidence>
<evidence type="ECO:0008006" key="4">
    <source>
        <dbReference type="Google" id="ProtNLM"/>
    </source>
</evidence>
<dbReference type="Gene3D" id="1.10.10.2670">
    <property type="entry name" value="E3 ubiquitin-protein ligase"/>
    <property type="match status" value="1"/>
</dbReference>
<feature type="compositionally biased region" description="Low complexity" evidence="1">
    <location>
        <begin position="362"/>
        <end position="371"/>
    </location>
</feature>
<dbReference type="GeneID" id="77727792"/>
<feature type="compositionally biased region" description="Basic and acidic residues" evidence="1">
    <location>
        <begin position="382"/>
        <end position="412"/>
    </location>
</feature>
<keyword evidence="3" id="KW-1185">Reference proteome</keyword>
<feature type="region of interest" description="Disordered" evidence="1">
    <location>
        <begin position="280"/>
        <end position="522"/>
    </location>
</feature>
<reference evidence="2" key="1">
    <citation type="journal article" date="2022" name="G3 (Bethesda)">
        <title>High quality genome of the basidiomycete yeast Dioszegia hungarica PDD-24b-2 isolated from cloud water.</title>
        <authorList>
            <person name="Jarrige D."/>
            <person name="Haridas S."/>
            <person name="Bleykasten-Grosshans C."/>
            <person name="Joly M."/>
            <person name="Nadalig T."/>
            <person name="Sancelme M."/>
            <person name="Vuilleumier S."/>
            <person name="Grigoriev I.V."/>
            <person name="Amato P."/>
            <person name="Bringel F."/>
        </authorList>
    </citation>
    <scope>NUCLEOTIDE SEQUENCE</scope>
    <source>
        <strain evidence="2">PDD-24b-2</strain>
    </source>
</reference>
<feature type="compositionally biased region" description="Low complexity" evidence="1">
    <location>
        <begin position="290"/>
        <end position="325"/>
    </location>
</feature>
<protein>
    <recommendedName>
        <fullName evidence="4">RNA polymerase II elongation factor ELL N-terminal domain-containing protein</fullName>
    </recommendedName>
</protein>
<feature type="compositionally biased region" description="Polar residues" evidence="1">
    <location>
        <begin position="494"/>
        <end position="509"/>
    </location>
</feature>
<dbReference type="EMBL" id="JAKWFO010000005">
    <property type="protein sequence ID" value="KAI9635404.1"/>
    <property type="molecule type" value="Genomic_DNA"/>
</dbReference>
<dbReference type="SUPFAM" id="SSF46785">
    <property type="entry name" value="Winged helix' DNA-binding domain"/>
    <property type="match status" value="1"/>
</dbReference>
<gene>
    <name evidence="2" type="ORF">MKK02DRAFT_32836</name>
</gene>
<evidence type="ECO:0000256" key="1">
    <source>
        <dbReference type="SAM" id="MobiDB-lite"/>
    </source>
</evidence>
<feature type="compositionally biased region" description="Basic and acidic residues" evidence="1">
    <location>
        <begin position="510"/>
        <end position="522"/>
    </location>
</feature>
<dbReference type="AlphaFoldDB" id="A0AA38H9L2"/>
<name>A0AA38H9L2_9TREE</name>